<evidence type="ECO:0000256" key="7">
    <source>
        <dbReference type="ARBA" id="ARBA00022777"/>
    </source>
</evidence>
<accession>A0A815J553</accession>
<dbReference type="OrthoDB" id="40902at2759"/>
<dbReference type="SMART" id="SM00220">
    <property type="entry name" value="S_TKc"/>
    <property type="match status" value="1"/>
</dbReference>
<dbReference type="Proteomes" id="UP000681722">
    <property type="component" value="Unassembled WGS sequence"/>
</dbReference>
<evidence type="ECO:0000313" key="16">
    <source>
        <dbReference type="Proteomes" id="UP000663829"/>
    </source>
</evidence>
<name>A0A815J553_9BILA</name>
<dbReference type="FunFam" id="3.30.200.20:FF:000156">
    <property type="entry name" value="MAP kinase-activated protein kinase 3"/>
    <property type="match status" value="1"/>
</dbReference>
<organism evidence="14 16">
    <name type="scientific">Didymodactylos carnosus</name>
    <dbReference type="NCBI Taxonomy" id="1234261"/>
    <lineage>
        <taxon>Eukaryota</taxon>
        <taxon>Metazoa</taxon>
        <taxon>Spiralia</taxon>
        <taxon>Gnathifera</taxon>
        <taxon>Rotifera</taxon>
        <taxon>Eurotatoria</taxon>
        <taxon>Bdelloidea</taxon>
        <taxon>Philodinida</taxon>
        <taxon>Philodinidae</taxon>
        <taxon>Didymodactylos</taxon>
    </lineage>
</organism>
<evidence type="ECO:0000256" key="12">
    <source>
        <dbReference type="RuleBase" id="RU000304"/>
    </source>
</evidence>
<evidence type="ECO:0000313" key="14">
    <source>
        <dbReference type="EMBL" id="CAF1372141.1"/>
    </source>
</evidence>
<keyword evidence="6 11" id="KW-0547">Nucleotide-binding</keyword>
<evidence type="ECO:0000256" key="4">
    <source>
        <dbReference type="ARBA" id="ARBA00022553"/>
    </source>
</evidence>
<dbReference type="AlphaFoldDB" id="A0A815J553"/>
<evidence type="ECO:0000256" key="3">
    <source>
        <dbReference type="ARBA" id="ARBA00022527"/>
    </source>
</evidence>
<dbReference type="Proteomes" id="UP000663829">
    <property type="component" value="Unassembled WGS sequence"/>
</dbReference>
<comment type="similarity">
    <text evidence="1">Belongs to the protein kinase superfamily. CAMK Ser/Thr protein kinase family.</text>
</comment>
<keyword evidence="4" id="KW-0597">Phosphoprotein</keyword>
<dbReference type="InterPro" id="IPR008271">
    <property type="entry name" value="Ser/Thr_kinase_AS"/>
</dbReference>
<evidence type="ECO:0000256" key="1">
    <source>
        <dbReference type="ARBA" id="ARBA00006692"/>
    </source>
</evidence>
<feature type="domain" description="Protein kinase" evidence="13">
    <location>
        <begin position="29"/>
        <end position="292"/>
    </location>
</feature>
<comment type="caution">
    <text evidence="14">The sequence shown here is derived from an EMBL/GenBank/DDBJ whole genome shotgun (WGS) entry which is preliminary data.</text>
</comment>
<evidence type="ECO:0000259" key="13">
    <source>
        <dbReference type="PROSITE" id="PS50011"/>
    </source>
</evidence>
<dbReference type="Gene3D" id="3.30.200.20">
    <property type="entry name" value="Phosphorylase Kinase, domain 1"/>
    <property type="match status" value="1"/>
</dbReference>
<gene>
    <name evidence="14" type="ORF">GPM918_LOCUS31909</name>
    <name evidence="15" type="ORF">SRO942_LOCUS32566</name>
</gene>
<dbReference type="InterPro" id="IPR017441">
    <property type="entry name" value="Protein_kinase_ATP_BS"/>
</dbReference>
<evidence type="ECO:0000256" key="11">
    <source>
        <dbReference type="PROSITE-ProRule" id="PRU10141"/>
    </source>
</evidence>
<dbReference type="PANTHER" id="PTHR24349">
    <property type="entry name" value="SERINE/THREONINE-PROTEIN KINASE"/>
    <property type="match status" value="1"/>
</dbReference>
<dbReference type="InterPro" id="IPR050205">
    <property type="entry name" value="CDPK_Ser/Thr_kinases"/>
</dbReference>
<evidence type="ECO:0000256" key="8">
    <source>
        <dbReference type="ARBA" id="ARBA00022840"/>
    </source>
</evidence>
<protein>
    <recommendedName>
        <fullName evidence="2">non-specific serine/threonine protein kinase</fullName>
        <ecNumber evidence="2">2.7.11.1</ecNumber>
    </recommendedName>
</protein>
<sequence length="362" mass="41329">MASNSTTSTVSLTPFPFETKRNAVADDYEVRNEALGEGINGKVLTCFHRQRVQKCALKIIPDSAKARREVILHKKASVYSNIVRILDIYENVHSNRQCLLIIMECMEGGELFNRIKRIGHESSFTERQAAGIMHSICKAVSHLHSMNVAHRDLKPENLLFTSNEDDAELKLTDFGFAKECSNLIKNLTTPCYTPYYVAPEVLSTRSYDKACDIWSLGVIMYILLCGYPPFYSEHSLPISPGMKTKIRAGEYQFPKEDWCVVTDEAKNLIQAMLTVEPEKRPNIETILKSSWLSEFTIHVPNTPLNTSRVLMEELEHWDDVEAAICETNKYNRMLSDEEIDISTSDNAILQRRQKQQNNNNKE</sequence>
<keyword evidence="7" id="KW-0418">Kinase</keyword>
<dbReference type="Pfam" id="PF00069">
    <property type="entry name" value="Pkinase"/>
    <property type="match status" value="1"/>
</dbReference>
<evidence type="ECO:0000256" key="6">
    <source>
        <dbReference type="ARBA" id="ARBA00022741"/>
    </source>
</evidence>
<dbReference type="PROSITE" id="PS00108">
    <property type="entry name" value="PROTEIN_KINASE_ST"/>
    <property type="match status" value="1"/>
</dbReference>
<feature type="binding site" evidence="11">
    <location>
        <position position="58"/>
    </location>
    <ligand>
        <name>ATP</name>
        <dbReference type="ChEBI" id="CHEBI:30616"/>
    </ligand>
</feature>
<evidence type="ECO:0000256" key="5">
    <source>
        <dbReference type="ARBA" id="ARBA00022679"/>
    </source>
</evidence>
<dbReference type="Gene3D" id="4.10.1170.10">
    <property type="entry name" value="MAP kinase activated protein kinase 2"/>
    <property type="match status" value="1"/>
</dbReference>
<dbReference type="GO" id="GO:0004674">
    <property type="term" value="F:protein serine/threonine kinase activity"/>
    <property type="evidence" value="ECO:0007669"/>
    <property type="project" value="UniProtKB-KW"/>
</dbReference>
<evidence type="ECO:0000256" key="9">
    <source>
        <dbReference type="ARBA" id="ARBA00047899"/>
    </source>
</evidence>
<dbReference type="EMBL" id="CAJOBC010076297">
    <property type="protein sequence ID" value="CAF4259718.1"/>
    <property type="molecule type" value="Genomic_DNA"/>
</dbReference>
<keyword evidence="16" id="KW-1185">Reference proteome</keyword>
<dbReference type="EMBL" id="CAJNOQ010015975">
    <property type="protein sequence ID" value="CAF1372141.1"/>
    <property type="molecule type" value="Genomic_DNA"/>
</dbReference>
<dbReference type="InterPro" id="IPR027442">
    <property type="entry name" value="MAPKAPK_C"/>
</dbReference>
<dbReference type="GO" id="GO:0005524">
    <property type="term" value="F:ATP binding"/>
    <property type="evidence" value="ECO:0007669"/>
    <property type="project" value="UniProtKB-UniRule"/>
</dbReference>
<keyword evidence="3 12" id="KW-0723">Serine/threonine-protein kinase</keyword>
<proteinExistence type="inferred from homology"/>
<dbReference type="InterPro" id="IPR000719">
    <property type="entry name" value="Prot_kinase_dom"/>
</dbReference>
<evidence type="ECO:0000256" key="10">
    <source>
        <dbReference type="ARBA" id="ARBA00048679"/>
    </source>
</evidence>
<comment type="catalytic activity">
    <reaction evidence="10">
        <text>L-seryl-[protein] + ATP = O-phospho-L-seryl-[protein] + ADP + H(+)</text>
        <dbReference type="Rhea" id="RHEA:17989"/>
        <dbReference type="Rhea" id="RHEA-COMP:9863"/>
        <dbReference type="Rhea" id="RHEA-COMP:11604"/>
        <dbReference type="ChEBI" id="CHEBI:15378"/>
        <dbReference type="ChEBI" id="CHEBI:29999"/>
        <dbReference type="ChEBI" id="CHEBI:30616"/>
        <dbReference type="ChEBI" id="CHEBI:83421"/>
        <dbReference type="ChEBI" id="CHEBI:456216"/>
        <dbReference type="EC" id="2.7.11.1"/>
    </reaction>
</comment>
<dbReference type="PROSITE" id="PS00107">
    <property type="entry name" value="PROTEIN_KINASE_ATP"/>
    <property type="match status" value="1"/>
</dbReference>
<dbReference type="EC" id="2.7.11.1" evidence="2"/>
<comment type="catalytic activity">
    <reaction evidence="9">
        <text>L-threonyl-[protein] + ATP = O-phospho-L-threonyl-[protein] + ADP + H(+)</text>
        <dbReference type="Rhea" id="RHEA:46608"/>
        <dbReference type="Rhea" id="RHEA-COMP:11060"/>
        <dbReference type="Rhea" id="RHEA-COMP:11605"/>
        <dbReference type="ChEBI" id="CHEBI:15378"/>
        <dbReference type="ChEBI" id="CHEBI:30013"/>
        <dbReference type="ChEBI" id="CHEBI:30616"/>
        <dbReference type="ChEBI" id="CHEBI:61977"/>
        <dbReference type="ChEBI" id="CHEBI:456216"/>
        <dbReference type="EC" id="2.7.11.1"/>
    </reaction>
</comment>
<evidence type="ECO:0000313" key="15">
    <source>
        <dbReference type="EMBL" id="CAF4259718.1"/>
    </source>
</evidence>
<evidence type="ECO:0000256" key="2">
    <source>
        <dbReference type="ARBA" id="ARBA00012513"/>
    </source>
</evidence>
<dbReference type="PROSITE" id="PS50011">
    <property type="entry name" value="PROTEIN_KINASE_DOM"/>
    <property type="match status" value="1"/>
</dbReference>
<dbReference type="InterPro" id="IPR011009">
    <property type="entry name" value="Kinase-like_dom_sf"/>
</dbReference>
<dbReference type="FunFam" id="1.10.510.10:FF:000571">
    <property type="entry name" value="Maternal embryonic leucine zipper kinase"/>
    <property type="match status" value="1"/>
</dbReference>
<dbReference type="SUPFAM" id="SSF56112">
    <property type="entry name" value="Protein kinase-like (PK-like)"/>
    <property type="match status" value="1"/>
</dbReference>
<keyword evidence="5" id="KW-0808">Transferase</keyword>
<reference evidence="14" key="1">
    <citation type="submission" date="2021-02" db="EMBL/GenBank/DDBJ databases">
        <authorList>
            <person name="Nowell W R."/>
        </authorList>
    </citation>
    <scope>NUCLEOTIDE SEQUENCE</scope>
</reference>
<dbReference type="Gene3D" id="1.10.510.10">
    <property type="entry name" value="Transferase(Phosphotransferase) domain 1"/>
    <property type="match status" value="1"/>
</dbReference>
<keyword evidence="8 11" id="KW-0067">ATP-binding</keyword>